<dbReference type="InParanoid" id="I6NDU4"/>
<feature type="transmembrane region" description="Helical" evidence="1">
    <location>
        <begin position="20"/>
        <end position="46"/>
    </location>
</feature>
<dbReference type="AlphaFoldDB" id="I6NDU4"/>
<gene>
    <name evidence="2" type="ordered locus">Ecym_5491</name>
</gene>
<keyword evidence="1" id="KW-1133">Transmembrane helix</keyword>
<reference evidence="2 3" key="1">
    <citation type="journal article" date="2011" name="G3 (Bethesda)">
        <title>Genome evolution in the Eremothecium clade of the Saccharomyces complex revealed by comparative genomics.</title>
        <authorList>
            <person name="Wendland J."/>
            <person name="Walther A."/>
        </authorList>
    </citation>
    <scope>NUCLEOTIDE SEQUENCE [LARGE SCALE GENOMIC DNA]</scope>
    <source>
        <strain evidence="3">CBS 270.75 / DBVPG 7215 / KCTC 17166 / NRRL Y-17582</strain>
    </source>
</reference>
<sequence>MQNMDAVLRVLRALYDVFNMIVYVVRTACWLFAWILLLPILLMYLYDLSLYAVRLSTGKSSHPEDDIDQVPVDRTLNKPLNTDDGSAIVVTGVQIVTSDS</sequence>
<dbReference type="OMA" id="ILLMYLY"/>
<organism evidence="2 3">
    <name type="scientific">Eremothecium cymbalariae (strain CBS 270.75 / DBVPG 7215 / KCTC 17166 / NRRL Y-17582)</name>
    <name type="common">Yeast</name>
    <dbReference type="NCBI Taxonomy" id="931890"/>
    <lineage>
        <taxon>Eukaryota</taxon>
        <taxon>Fungi</taxon>
        <taxon>Dikarya</taxon>
        <taxon>Ascomycota</taxon>
        <taxon>Saccharomycotina</taxon>
        <taxon>Saccharomycetes</taxon>
        <taxon>Saccharomycetales</taxon>
        <taxon>Saccharomycetaceae</taxon>
        <taxon>Eremothecium</taxon>
    </lineage>
</organism>
<dbReference type="EMBL" id="CP002501">
    <property type="protein sequence ID" value="AET40236.1"/>
    <property type="molecule type" value="Genomic_DNA"/>
</dbReference>
<name>I6NDU4_ERECY</name>
<protein>
    <submittedName>
        <fullName evidence="2">Uncharacterized protein</fullName>
    </submittedName>
</protein>
<dbReference type="GeneID" id="11468562"/>
<dbReference type="Proteomes" id="UP000006790">
    <property type="component" value="Chromosome 5"/>
</dbReference>
<keyword evidence="1" id="KW-0472">Membrane</keyword>
<proteinExistence type="predicted"/>
<dbReference type="KEGG" id="erc:Ecym_5491"/>
<keyword evidence="3" id="KW-1185">Reference proteome</keyword>
<dbReference type="RefSeq" id="XP_003647053.1">
    <property type="nucleotide sequence ID" value="XM_003647005.1"/>
</dbReference>
<evidence type="ECO:0000313" key="2">
    <source>
        <dbReference type="EMBL" id="AET40236.1"/>
    </source>
</evidence>
<keyword evidence="1" id="KW-0812">Transmembrane</keyword>
<evidence type="ECO:0000256" key="1">
    <source>
        <dbReference type="SAM" id="Phobius"/>
    </source>
</evidence>
<evidence type="ECO:0000313" key="3">
    <source>
        <dbReference type="Proteomes" id="UP000006790"/>
    </source>
</evidence>
<accession>I6NDU4</accession>
<dbReference type="HOGENOM" id="CLU_2306104_0_0_1"/>